<evidence type="ECO:0000259" key="4">
    <source>
        <dbReference type="Pfam" id="PF00496"/>
    </source>
</evidence>
<dbReference type="Pfam" id="PF00496">
    <property type="entry name" value="SBP_bac_5"/>
    <property type="match status" value="1"/>
</dbReference>
<dbReference type="InterPro" id="IPR039424">
    <property type="entry name" value="SBP_5"/>
</dbReference>
<evidence type="ECO:0000256" key="1">
    <source>
        <dbReference type="ARBA" id="ARBA00004418"/>
    </source>
</evidence>
<organism evidence="5 6">
    <name type="scientific">Sphingomonas sanguinis</name>
    <dbReference type="NCBI Taxonomy" id="33051"/>
    <lineage>
        <taxon>Bacteria</taxon>
        <taxon>Pseudomonadati</taxon>
        <taxon>Pseudomonadota</taxon>
        <taxon>Alphaproteobacteria</taxon>
        <taxon>Sphingomonadales</taxon>
        <taxon>Sphingomonadaceae</taxon>
        <taxon>Sphingomonas</taxon>
    </lineage>
</organism>
<evidence type="ECO:0000313" key="5">
    <source>
        <dbReference type="EMBL" id="MDZ7282966.1"/>
    </source>
</evidence>
<proteinExistence type="inferred from homology"/>
<dbReference type="Gene3D" id="3.90.76.10">
    <property type="entry name" value="Dipeptide-binding Protein, Domain 1"/>
    <property type="match status" value="1"/>
</dbReference>
<comment type="similarity">
    <text evidence="2">Belongs to the bacterial solute-binding protein 5 family.</text>
</comment>
<evidence type="ECO:0000256" key="2">
    <source>
        <dbReference type="ARBA" id="ARBA00005695"/>
    </source>
</evidence>
<dbReference type="SUPFAM" id="SSF53850">
    <property type="entry name" value="Periplasmic binding protein-like II"/>
    <property type="match status" value="1"/>
</dbReference>
<dbReference type="PANTHER" id="PTHR30290">
    <property type="entry name" value="PERIPLASMIC BINDING COMPONENT OF ABC TRANSPORTER"/>
    <property type="match status" value="1"/>
</dbReference>
<dbReference type="Gene3D" id="3.10.105.10">
    <property type="entry name" value="Dipeptide-binding Protein, Domain 3"/>
    <property type="match status" value="1"/>
</dbReference>
<feature type="domain" description="Solute-binding protein family 5" evidence="4">
    <location>
        <begin position="67"/>
        <end position="310"/>
    </location>
</feature>
<dbReference type="EMBL" id="JAOBTW010000013">
    <property type="protein sequence ID" value="MDZ7282966.1"/>
    <property type="molecule type" value="Genomic_DNA"/>
</dbReference>
<reference evidence="6" key="1">
    <citation type="submission" date="2023-07" db="EMBL/GenBank/DDBJ databases">
        <title>Whole genome sequence analysis of rice epiphytic Sphingomonas sanguinis OsEp_Plm_15B2.</title>
        <authorList>
            <person name="Sahu K.P."/>
            <person name="Asharani P."/>
            <person name="Reddy B."/>
            <person name="Kumar A."/>
        </authorList>
    </citation>
    <scope>NUCLEOTIDE SEQUENCE [LARGE SCALE GENOMIC DNA]</scope>
    <source>
        <strain evidence="6">OsEp_Plm_15B2</strain>
    </source>
</reference>
<sequence>MAMGAVLLATAACERHADHGAVIVSTVQSGPSSASSRMLAPTDGDTSHRVVRDALAQGLVRFDANGQIEPGLAERWIVIDEGGSFIFRLREAKWNDGSPVTAEQVVPILRRLVSPGSGNPLAPFLTAIDEIVVMTPQVIEIRLSRPRPDLLKLFAQPEMAIIDRGRHGTGPFRIIRSGPPPLLRPIPDPRRAEPDDEAPPAPEDDVRLIAESPARAILRFAGGRSDLMIGGRFETWPLLDAVRINQAAVRIDPAAGLFGLGIVNRDGFLGDPANRQALSAAFDRGAMLAAIAPNWEAADRLLPDALDSDAPPQIPGWALLNLDERRGGARARVAAWGQPVRLRIALPQGPGANLLYGQIGATLLAVGITPERVALDAPADLRLIDAVAPYDSARWYLATACAPCGEAAMAAIEEARLAPTLAGRSAAIAAADAAVNADTPFIPLARPLRWSLATPRLRQFQTNSRAWHPLNRLRAVTN</sequence>
<accession>A0ABU5LT87</accession>
<comment type="subcellular location">
    <subcellularLocation>
        <location evidence="1">Periplasm</location>
    </subcellularLocation>
</comment>
<keyword evidence="6" id="KW-1185">Reference proteome</keyword>
<comment type="caution">
    <text evidence="5">The sequence shown here is derived from an EMBL/GenBank/DDBJ whole genome shotgun (WGS) entry which is preliminary data.</text>
</comment>
<evidence type="ECO:0000313" key="6">
    <source>
        <dbReference type="Proteomes" id="UP001292182"/>
    </source>
</evidence>
<protein>
    <submittedName>
        <fullName evidence="5">ABC transporter substrate-binding protein</fullName>
    </submittedName>
</protein>
<name>A0ABU5LT87_9SPHN</name>
<dbReference type="Proteomes" id="UP001292182">
    <property type="component" value="Unassembled WGS sequence"/>
</dbReference>
<evidence type="ECO:0000256" key="3">
    <source>
        <dbReference type="SAM" id="MobiDB-lite"/>
    </source>
</evidence>
<feature type="region of interest" description="Disordered" evidence="3">
    <location>
        <begin position="173"/>
        <end position="204"/>
    </location>
</feature>
<gene>
    <name evidence="5" type="ORF">N4G62_13100</name>
</gene>
<dbReference type="RefSeq" id="WP_322539774.1">
    <property type="nucleotide sequence ID" value="NZ_JAOBTW010000013.1"/>
</dbReference>
<dbReference type="InterPro" id="IPR000914">
    <property type="entry name" value="SBP_5_dom"/>
</dbReference>